<keyword evidence="1" id="KW-0547">Nucleotide-binding</keyword>
<dbReference type="PANTHER" id="PTHR43790:SF4">
    <property type="entry name" value="GUANOSINE IMPORT ATP-BINDING PROTEIN NUPO"/>
    <property type="match status" value="1"/>
</dbReference>
<keyword evidence="5" id="KW-1185">Reference proteome</keyword>
<dbReference type="InterPro" id="IPR027417">
    <property type="entry name" value="P-loop_NTPase"/>
</dbReference>
<proteinExistence type="predicted"/>
<dbReference type="Proteomes" id="UP001407405">
    <property type="component" value="Unassembled WGS sequence"/>
</dbReference>
<dbReference type="CDD" id="cd03215">
    <property type="entry name" value="ABC_Carb_Monos_II"/>
    <property type="match status" value="1"/>
</dbReference>
<dbReference type="InterPro" id="IPR003439">
    <property type="entry name" value="ABC_transporter-like_ATP-bd"/>
</dbReference>
<dbReference type="CDD" id="cd03216">
    <property type="entry name" value="ABC_Carb_Monos_I"/>
    <property type="match status" value="1"/>
</dbReference>
<sequence length="532" mass="59094">MAVVLEGRKLTKIFQESIALKDVSFTLRAGEIHGIVGANGSGKSTLMNILYGSRVIRETGGYEGCLIMEGNEVKFNSTKDANKAGVGMVHQELALVRELEAAENIKLNREHLVSWTKKVAGKQLGYVHCQQNREDARKIFRDMGITLDPATLVGRLSISMKQMVEIAREMDKNDLKVLLLDEPTAPLGPTEAKWMMNAIRLIAERGTAVVFISHRLEEVAALCHRITVLRDGVIAAQYDHPPDFDVTAIAQNMIGRTVLQASNGKRRTIKKGSKPLLSFEQYGRTTGAWAGRPTALELYEGEILGITGMAGQGQEMFGYGLFGLLPVEGTVTYQGKTMKMGNVEELVQQGMYLLPDERKELGILGDSPIWKNIVIGKGGHQQRFLKYPSLKGLSPLRQDAIQVYADQIIQQFQIKCLSYQQPVGQLSGGNQQKVCIARAITTHPKVLFIGEPTRGIDIYSKERILEMLLTMREDRGLTIVVSSGELSELRRICDRIAIMYEGCVVDVLTPEQPETEFSRVFAGRRRSTDDEN</sequence>
<evidence type="ECO:0000256" key="1">
    <source>
        <dbReference type="ARBA" id="ARBA00022741"/>
    </source>
</evidence>
<dbReference type="PROSITE" id="PS00211">
    <property type="entry name" value="ABC_TRANSPORTER_1"/>
    <property type="match status" value="1"/>
</dbReference>
<reference evidence="4 5" key="1">
    <citation type="submission" date="2024-04" db="EMBL/GenBank/DDBJ databases">
        <title>Genome sequencing and metabolic network reconstruction of aminoacids and betaine degradation by Anoxynatronum sibiricum.</title>
        <authorList>
            <person name="Detkova E.N."/>
            <person name="Boltjanskaja Y.V."/>
            <person name="Mardanov A.V."/>
            <person name="Kevbrin V."/>
        </authorList>
    </citation>
    <scope>NUCLEOTIDE SEQUENCE [LARGE SCALE GENOMIC DNA]</scope>
    <source>
        <strain evidence="4 5">Z-7981</strain>
    </source>
</reference>
<evidence type="ECO:0000313" key="5">
    <source>
        <dbReference type="Proteomes" id="UP001407405"/>
    </source>
</evidence>
<dbReference type="Pfam" id="PF00005">
    <property type="entry name" value="ABC_tran"/>
    <property type="match status" value="2"/>
</dbReference>
<name>A0ABU9VUL5_9CLOT</name>
<keyword evidence="2 4" id="KW-0067">ATP-binding</keyword>
<dbReference type="InterPro" id="IPR050107">
    <property type="entry name" value="ABC_carbohydrate_import_ATPase"/>
</dbReference>
<dbReference type="EMBL" id="JBCITM010000007">
    <property type="protein sequence ID" value="MEN1760555.1"/>
    <property type="molecule type" value="Genomic_DNA"/>
</dbReference>
<protein>
    <submittedName>
        <fullName evidence="4">Sugar ABC transporter ATP-binding protein</fullName>
    </submittedName>
</protein>
<dbReference type="InterPro" id="IPR003593">
    <property type="entry name" value="AAA+_ATPase"/>
</dbReference>
<dbReference type="SUPFAM" id="SSF52540">
    <property type="entry name" value="P-loop containing nucleoside triphosphate hydrolases"/>
    <property type="match status" value="2"/>
</dbReference>
<dbReference type="GO" id="GO:0005524">
    <property type="term" value="F:ATP binding"/>
    <property type="evidence" value="ECO:0007669"/>
    <property type="project" value="UniProtKB-KW"/>
</dbReference>
<dbReference type="PROSITE" id="PS50893">
    <property type="entry name" value="ABC_TRANSPORTER_2"/>
    <property type="match status" value="1"/>
</dbReference>
<feature type="domain" description="ABC transporter" evidence="3">
    <location>
        <begin position="5"/>
        <end position="526"/>
    </location>
</feature>
<dbReference type="SMART" id="SM00382">
    <property type="entry name" value="AAA"/>
    <property type="match status" value="2"/>
</dbReference>
<evidence type="ECO:0000259" key="3">
    <source>
        <dbReference type="PROSITE" id="PS50893"/>
    </source>
</evidence>
<dbReference type="PANTHER" id="PTHR43790">
    <property type="entry name" value="CARBOHYDRATE TRANSPORT ATP-BINDING PROTEIN MG119-RELATED"/>
    <property type="match status" value="1"/>
</dbReference>
<gene>
    <name evidence="4" type="ORF">AAIG11_08730</name>
</gene>
<dbReference type="InterPro" id="IPR017871">
    <property type="entry name" value="ABC_transporter-like_CS"/>
</dbReference>
<dbReference type="RefSeq" id="WP_343185875.1">
    <property type="nucleotide sequence ID" value="NZ_JBCITM010000007.1"/>
</dbReference>
<dbReference type="Gene3D" id="3.40.50.300">
    <property type="entry name" value="P-loop containing nucleotide triphosphate hydrolases"/>
    <property type="match status" value="2"/>
</dbReference>
<evidence type="ECO:0000256" key="2">
    <source>
        <dbReference type="ARBA" id="ARBA00022840"/>
    </source>
</evidence>
<evidence type="ECO:0000313" key="4">
    <source>
        <dbReference type="EMBL" id="MEN1760555.1"/>
    </source>
</evidence>
<accession>A0ABU9VUL5</accession>
<comment type="caution">
    <text evidence="4">The sequence shown here is derived from an EMBL/GenBank/DDBJ whole genome shotgun (WGS) entry which is preliminary data.</text>
</comment>
<organism evidence="4 5">
    <name type="scientific">Anoxynatronum sibiricum</name>
    <dbReference type="NCBI Taxonomy" id="210623"/>
    <lineage>
        <taxon>Bacteria</taxon>
        <taxon>Bacillati</taxon>
        <taxon>Bacillota</taxon>
        <taxon>Clostridia</taxon>
        <taxon>Eubacteriales</taxon>
        <taxon>Clostridiaceae</taxon>
        <taxon>Anoxynatronum</taxon>
    </lineage>
</organism>